<dbReference type="Proteomes" id="UP001055460">
    <property type="component" value="Chromosome"/>
</dbReference>
<name>A0A9Q9DAJ3_ENSAD</name>
<protein>
    <submittedName>
        <fullName evidence="1">Uncharacterized protein</fullName>
    </submittedName>
</protein>
<organism evidence="1 2">
    <name type="scientific">Ensifer adhaerens</name>
    <name type="common">Sinorhizobium morelense</name>
    <dbReference type="NCBI Taxonomy" id="106592"/>
    <lineage>
        <taxon>Bacteria</taxon>
        <taxon>Pseudomonadati</taxon>
        <taxon>Pseudomonadota</taxon>
        <taxon>Alphaproteobacteria</taxon>
        <taxon>Hyphomicrobiales</taxon>
        <taxon>Rhizobiaceae</taxon>
        <taxon>Sinorhizobium/Ensifer group</taxon>
        <taxon>Ensifer</taxon>
    </lineage>
</organism>
<sequence>MAQSKPRKMKPSEIPDFVSEIIAAGCDITAIGHDKYVLGDIEEQDAALEDLDRIGDKFGDRDHLKLQIVAYLWSIGRYIELEIEGTRH</sequence>
<dbReference type="AlphaFoldDB" id="A0A9Q9DAJ3"/>
<evidence type="ECO:0000313" key="2">
    <source>
        <dbReference type="Proteomes" id="UP001055460"/>
    </source>
</evidence>
<reference evidence="1" key="1">
    <citation type="submission" date="2022-06" db="EMBL/GenBank/DDBJ databases">
        <title>Physiological and biochemical characterization and genomic elucidation of a strain of the genus Ensifer adhaerens M8 that combines arsenic oxidation and chromium reduction.</title>
        <authorList>
            <person name="Li X."/>
            <person name="Yu c."/>
        </authorList>
    </citation>
    <scope>NUCLEOTIDE SEQUENCE</scope>
    <source>
        <strain evidence="1">M8</strain>
    </source>
</reference>
<evidence type="ECO:0000313" key="1">
    <source>
        <dbReference type="EMBL" id="USJ24743.1"/>
    </source>
</evidence>
<proteinExistence type="predicted"/>
<dbReference type="RefSeq" id="WP_252160542.1">
    <property type="nucleotide sequence ID" value="NZ_CP098807.1"/>
</dbReference>
<dbReference type="EMBL" id="CP098807">
    <property type="protein sequence ID" value="USJ24743.1"/>
    <property type="molecule type" value="Genomic_DNA"/>
</dbReference>
<accession>A0A9Q9DAJ3</accession>
<gene>
    <name evidence="1" type="ORF">NE863_07185</name>
</gene>